<evidence type="ECO:0000259" key="1">
    <source>
        <dbReference type="Pfam" id="PF16242"/>
    </source>
</evidence>
<dbReference type="Gene3D" id="2.30.110.10">
    <property type="entry name" value="Electron Transport, Fmn-binding Protein, Chain A"/>
    <property type="match status" value="1"/>
</dbReference>
<evidence type="ECO:0000313" key="2">
    <source>
        <dbReference type="EMBL" id="RDW12341.1"/>
    </source>
</evidence>
<name>A0A3D8PAQ0_9RHOB</name>
<organism evidence="2 3">
    <name type="scientific">Paracoccus thiocyanatus</name>
    <dbReference type="NCBI Taxonomy" id="34006"/>
    <lineage>
        <taxon>Bacteria</taxon>
        <taxon>Pseudomonadati</taxon>
        <taxon>Pseudomonadota</taxon>
        <taxon>Alphaproteobacteria</taxon>
        <taxon>Rhodobacterales</taxon>
        <taxon>Paracoccaceae</taxon>
        <taxon>Paracoccus</taxon>
    </lineage>
</organism>
<dbReference type="AlphaFoldDB" id="A0A3D8PAQ0"/>
<dbReference type="EMBL" id="QFCQ01000099">
    <property type="protein sequence ID" value="RDW12341.1"/>
    <property type="molecule type" value="Genomic_DNA"/>
</dbReference>
<protein>
    <submittedName>
        <fullName evidence="2">General stress protein</fullName>
    </submittedName>
</protein>
<feature type="domain" description="General stress protein FMN-binding split barrel" evidence="1">
    <location>
        <begin position="4"/>
        <end position="147"/>
    </location>
</feature>
<evidence type="ECO:0000313" key="3">
    <source>
        <dbReference type="Proteomes" id="UP000256679"/>
    </source>
</evidence>
<keyword evidence="3" id="KW-1185">Reference proteome</keyword>
<accession>A0A3D8PAQ0</accession>
<dbReference type="PANTHER" id="PTHR34818:SF1">
    <property type="entry name" value="PROTEIN BLI-3"/>
    <property type="match status" value="1"/>
</dbReference>
<gene>
    <name evidence="2" type="ORF">DIE28_14160</name>
</gene>
<dbReference type="InterPro" id="IPR038725">
    <property type="entry name" value="YdaG_split_barrel_FMN-bd"/>
</dbReference>
<dbReference type="Proteomes" id="UP000256679">
    <property type="component" value="Unassembled WGS sequence"/>
</dbReference>
<dbReference type="InterPro" id="IPR012349">
    <property type="entry name" value="Split_barrel_FMN-bd"/>
</dbReference>
<proteinExistence type="predicted"/>
<reference evidence="2 3" key="1">
    <citation type="submission" date="2018-05" db="EMBL/GenBank/DDBJ databases">
        <title>Whole genome sequencing of Paracoccus thiocyanatus SST.</title>
        <authorList>
            <person name="Ghosh W."/>
            <person name="Rameez M.J."/>
            <person name="Roy C."/>
        </authorList>
    </citation>
    <scope>NUCLEOTIDE SEQUENCE [LARGE SCALE GENOMIC DNA]</scope>
    <source>
        <strain evidence="2 3">SST</strain>
    </source>
</reference>
<dbReference type="SUPFAM" id="SSF50475">
    <property type="entry name" value="FMN-binding split barrel"/>
    <property type="match status" value="1"/>
</dbReference>
<dbReference type="Pfam" id="PF16242">
    <property type="entry name" value="Pyrid_ox_like"/>
    <property type="match status" value="1"/>
</dbReference>
<dbReference type="PANTHER" id="PTHR34818">
    <property type="entry name" value="PROTEIN BLI-3"/>
    <property type="match status" value="1"/>
</dbReference>
<comment type="caution">
    <text evidence="2">The sequence shown here is derived from an EMBL/GenBank/DDBJ whole genome shotgun (WGS) entry which is preliminary data.</text>
</comment>
<dbReference type="RefSeq" id="WP_115756611.1">
    <property type="nucleotide sequence ID" value="NZ_QFCQ01000099.1"/>
</dbReference>
<dbReference type="InterPro" id="IPR052917">
    <property type="entry name" value="Stress-Dev_Protein"/>
</dbReference>
<sequence>MTEDRRKEFWDRLEDIRAGMLEVGGAFLPMSHNIEPEDGNLWFITARGTAMAQAAGQQAETRYIVSDNSESLYAEIKGRLDVSQDRQKLDEVWNAVASTWFEEGKDDPDLVLVRMTPRSAEVWLGPASGMSFLFEMVKAKVKGDKPDYGDQFALKFS</sequence>